<comment type="caution">
    <text evidence="1">The sequence shown here is derived from an EMBL/GenBank/DDBJ whole genome shotgun (WGS) entry which is preliminary data.</text>
</comment>
<dbReference type="Gene3D" id="3.10.450.620">
    <property type="entry name" value="JHP933, nucleotidyltransferase-like core domain"/>
    <property type="match status" value="1"/>
</dbReference>
<dbReference type="eggNOG" id="COG2253">
    <property type="taxonomic scope" value="Bacteria"/>
</dbReference>
<evidence type="ECO:0000313" key="2">
    <source>
        <dbReference type="Proteomes" id="UP000028713"/>
    </source>
</evidence>
<proteinExistence type="predicted"/>
<dbReference type="Pfam" id="PF08843">
    <property type="entry name" value="AbiEii"/>
    <property type="match status" value="1"/>
</dbReference>
<organism evidence="1 2">
    <name type="scientific">Chryseobacterium formosense</name>
    <dbReference type="NCBI Taxonomy" id="236814"/>
    <lineage>
        <taxon>Bacteria</taxon>
        <taxon>Pseudomonadati</taxon>
        <taxon>Bacteroidota</taxon>
        <taxon>Flavobacteriia</taxon>
        <taxon>Flavobacteriales</taxon>
        <taxon>Weeksellaceae</taxon>
        <taxon>Chryseobacterium group</taxon>
        <taxon>Chryseobacterium</taxon>
    </lineage>
</organism>
<gene>
    <name evidence="1" type="ORF">IX39_06135</name>
</gene>
<dbReference type="STRING" id="236814.IX39_06135"/>
<dbReference type="InterPro" id="IPR014942">
    <property type="entry name" value="AbiEii"/>
</dbReference>
<dbReference type="AlphaFoldDB" id="A0A085Z720"/>
<dbReference type="OrthoDB" id="9796281at2"/>
<evidence type="ECO:0008006" key="3">
    <source>
        <dbReference type="Google" id="ProtNLM"/>
    </source>
</evidence>
<accession>A0A085Z720</accession>
<protein>
    <recommendedName>
        <fullName evidence="3">Nucleotidyltransferase</fullName>
    </recommendedName>
</protein>
<dbReference type="Proteomes" id="UP000028713">
    <property type="component" value="Unassembled WGS sequence"/>
</dbReference>
<sequence length="204" mass="23463">MLQTQTVSTELLELLKSIMSSAFFSDYILVGGTALALQFGHRNSVDLDFFANKEIDEDKILEELKKLGKVQKISGSRSVLICSINGIKVDFVNHRYPFLDRSIVVDSVRMASPKDISAMKLNAIEGRGTKKDFIDLYFLLEKFSLNEMIAFYNEKYIDHTDFMMLKSLTYFVDADIFPQPEMFSTFDWDECKAKIISEYLKLNL</sequence>
<dbReference type="EMBL" id="JPRP01000001">
    <property type="protein sequence ID" value="KFF00234.1"/>
    <property type="molecule type" value="Genomic_DNA"/>
</dbReference>
<dbReference type="RefSeq" id="WP_034674308.1">
    <property type="nucleotide sequence ID" value="NZ_FPAP01000002.1"/>
</dbReference>
<keyword evidence="2" id="KW-1185">Reference proteome</keyword>
<reference evidence="1 2" key="1">
    <citation type="submission" date="2014-07" db="EMBL/GenBank/DDBJ databases">
        <title>Genome of Chryseobacterium formosense LMG 24722.</title>
        <authorList>
            <person name="Pipes S.E."/>
            <person name="Stropko S.J."/>
            <person name="Newman J.D."/>
        </authorList>
    </citation>
    <scope>NUCLEOTIDE SEQUENCE [LARGE SCALE GENOMIC DNA]</scope>
    <source>
        <strain evidence="1 2">LMG 24722</strain>
    </source>
</reference>
<evidence type="ECO:0000313" key="1">
    <source>
        <dbReference type="EMBL" id="KFF00234.1"/>
    </source>
</evidence>
<name>A0A085Z720_9FLAO</name>